<organism evidence="2 3">
    <name type="scientific">Metabacillus indicus</name>
    <name type="common">Bacillus indicus</name>
    <dbReference type="NCBI Taxonomy" id="246786"/>
    <lineage>
        <taxon>Bacteria</taxon>
        <taxon>Bacillati</taxon>
        <taxon>Bacillota</taxon>
        <taxon>Bacilli</taxon>
        <taxon>Bacillales</taxon>
        <taxon>Bacillaceae</taxon>
        <taxon>Metabacillus</taxon>
    </lineage>
</organism>
<protein>
    <submittedName>
        <fullName evidence="2">Uncharacterized protein</fullName>
    </submittedName>
</protein>
<evidence type="ECO:0000313" key="3">
    <source>
        <dbReference type="Proteomes" id="UP000028549"/>
    </source>
</evidence>
<accession>A0A084GZV6</accession>
<feature type="chain" id="PRO_5038640892" evidence="1">
    <location>
        <begin position="23"/>
        <end position="104"/>
    </location>
</feature>
<evidence type="ECO:0000313" key="2">
    <source>
        <dbReference type="EMBL" id="KEZ52868.1"/>
    </source>
</evidence>
<evidence type="ECO:0000256" key="1">
    <source>
        <dbReference type="SAM" id="SignalP"/>
    </source>
</evidence>
<gene>
    <name evidence="2" type="ORF">GS18_0208520</name>
</gene>
<dbReference type="OrthoDB" id="2926390at2"/>
<reference evidence="2 3" key="1">
    <citation type="journal article" date="2005" name="Int. J. Syst. Evol. Microbiol.">
        <title>Bacillus cibi sp. nov., isolated from jeotgal, a traditional Korean fermented seafood.</title>
        <authorList>
            <person name="Yoon J.H."/>
            <person name="Lee C.H."/>
            <person name="Oh T.K."/>
        </authorList>
    </citation>
    <scope>NUCLEOTIDE SEQUENCE [LARGE SCALE GENOMIC DNA]</scope>
    <source>
        <strain evidence="2 3">DSM 16189</strain>
    </source>
</reference>
<feature type="signal peptide" evidence="1">
    <location>
        <begin position="1"/>
        <end position="22"/>
    </location>
</feature>
<sequence length="104" mass="11823">MKKMIAKTVTFLSVGILTAGFAGESASAKQLNASTNPNRESVSIQAVEDPGGGGYTWTYVTTKYHSAGYYKVYEDFDAVWHYIKNVYYDKNGKYLETKYLKYYR</sequence>
<dbReference type="Proteomes" id="UP000028549">
    <property type="component" value="Unassembled WGS sequence"/>
</dbReference>
<dbReference type="EMBL" id="JNVC02000004">
    <property type="protein sequence ID" value="KEZ52868.1"/>
    <property type="molecule type" value="Genomic_DNA"/>
</dbReference>
<comment type="caution">
    <text evidence="2">The sequence shown here is derived from an EMBL/GenBank/DDBJ whole genome shotgun (WGS) entry which is preliminary data.</text>
</comment>
<name>A0A084GZV6_METID</name>
<dbReference type="RefSeq" id="WP_029280592.1">
    <property type="nucleotide sequence ID" value="NZ_JNVC02000004.1"/>
</dbReference>
<proteinExistence type="predicted"/>
<dbReference type="AlphaFoldDB" id="A0A084GZV6"/>
<keyword evidence="1" id="KW-0732">Signal</keyword>
<keyword evidence="3" id="KW-1185">Reference proteome</keyword>
<dbReference type="STRING" id="246786.GS18_0208520"/>